<keyword evidence="3" id="KW-1185">Reference proteome</keyword>
<keyword evidence="1" id="KW-0812">Transmembrane</keyword>
<feature type="transmembrane region" description="Helical" evidence="1">
    <location>
        <begin position="125"/>
        <end position="145"/>
    </location>
</feature>
<reference evidence="2 3" key="1">
    <citation type="submission" date="2016-10" db="EMBL/GenBank/DDBJ databases">
        <authorList>
            <person name="de Groot N.N."/>
        </authorList>
    </citation>
    <scope>NUCLEOTIDE SEQUENCE [LARGE SCALE GENOMIC DNA]</scope>
    <source>
        <strain evidence="2 3">DSM 28286</strain>
    </source>
</reference>
<dbReference type="STRING" id="1465490.SAMN05444277_101186"/>
<dbReference type="OrthoDB" id="823791at2"/>
<evidence type="ECO:0000313" key="2">
    <source>
        <dbReference type="EMBL" id="SFP56165.1"/>
    </source>
</evidence>
<evidence type="ECO:0000256" key="1">
    <source>
        <dbReference type="SAM" id="Phobius"/>
    </source>
</evidence>
<organism evidence="2 3">
    <name type="scientific">Parafilimonas terrae</name>
    <dbReference type="NCBI Taxonomy" id="1465490"/>
    <lineage>
        <taxon>Bacteria</taxon>
        <taxon>Pseudomonadati</taxon>
        <taxon>Bacteroidota</taxon>
        <taxon>Chitinophagia</taxon>
        <taxon>Chitinophagales</taxon>
        <taxon>Chitinophagaceae</taxon>
        <taxon>Parafilimonas</taxon>
    </lineage>
</organism>
<accession>A0A1I5RCI2</accession>
<keyword evidence="1" id="KW-1133">Transmembrane helix</keyword>
<gene>
    <name evidence="2" type="ORF">SAMN05444277_101186</name>
</gene>
<dbReference type="RefSeq" id="WP_090653572.1">
    <property type="nucleotide sequence ID" value="NZ_FOXQ01000001.1"/>
</dbReference>
<dbReference type="EMBL" id="FOXQ01000001">
    <property type="protein sequence ID" value="SFP56165.1"/>
    <property type="molecule type" value="Genomic_DNA"/>
</dbReference>
<keyword evidence="1" id="KW-0472">Membrane</keyword>
<name>A0A1I5RCI2_9BACT</name>
<dbReference type="Proteomes" id="UP000199031">
    <property type="component" value="Unassembled WGS sequence"/>
</dbReference>
<protein>
    <submittedName>
        <fullName evidence="2">Uncharacterized protein</fullName>
    </submittedName>
</protein>
<sequence>MKTYQASGKEIQLYNFTGIVAETGKNMETIVSGGGGGGYSYQGTGGTAPVTIRSRTVVHDQFFLVDANGNEMSFQLQDFNIACRRDNKLAVIWGIKKGKEKGPYIIVHNYSTNSTFYDDKSIARLFRLSPLLLFGGGLLAVIILWNIMGGWILAIAIGVLIYYEVTLRKQIKTFKNSIDFNDFA</sequence>
<evidence type="ECO:0000313" key="3">
    <source>
        <dbReference type="Proteomes" id="UP000199031"/>
    </source>
</evidence>
<dbReference type="AlphaFoldDB" id="A0A1I5RCI2"/>
<feature type="transmembrane region" description="Helical" evidence="1">
    <location>
        <begin position="151"/>
        <end position="167"/>
    </location>
</feature>
<proteinExistence type="predicted"/>